<organism evidence="1 2">
    <name type="scientific">Dipteronia dyeriana</name>
    <dbReference type="NCBI Taxonomy" id="168575"/>
    <lineage>
        <taxon>Eukaryota</taxon>
        <taxon>Viridiplantae</taxon>
        <taxon>Streptophyta</taxon>
        <taxon>Embryophyta</taxon>
        <taxon>Tracheophyta</taxon>
        <taxon>Spermatophyta</taxon>
        <taxon>Magnoliopsida</taxon>
        <taxon>eudicotyledons</taxon>
        <taxon>Gunneridae</taxon>
        <taxon>Pentapetalae</taxon>
        <taxon>rosids</taxon>
        <taxon>malvids</taxon>
        <taxon>Sapindales</taxon>
        <taxon>Sapindaceae</taxon>
        <taxon>Hippocastanoideae</taxon>
        <taxon>Acereae</taxon>
        <taxon>Dipteronia</taxon>
    </lineage>
</organism>
<dbReference type="Proteomes" id="UP001280121">
    <property type="component" value="Unassembled WGS sequence"/>
</dbReference>
<name>A0AAD9TND3_9ROSI</name>
<feature type="non-terminal residue" evidence="1">
    <location>
        <position position="1"/>
    </location>
</feature>
<evidence type="ECO:0000313" key="2">
    <source>
        <dbReference type="Proteomes" id="UP001280121"/>
    </source>
</evidence>
<gene>
    <name evidence="1" type="ORF">Ddye_026490</name>
</gene>
<keyword evidence="2" id="KW-1185">Reference proteome</keyword>
<evidence type="ECO:0000313" key="1">
    <source>
        <dbReference type="EMBL" id="KAK2638695.1"/>
    </source>
</evidence>
<accession>A0AAD9TND3</accession>
<sequence>MNSNPETKTSLMKNKRNLIVTTLDLATLKEIANQTVNLLGDLETRHLLVINSDVIAKISLKDLETHLPLFVNCDPELEAVPEDIKTKHSL</sequence>
<reference evidence="1" key="1">
    <citation type="journal article" date="2023" name="Plant J.">
        <title>Genome sequences and population genomics provide insights into the demographic history, inbreeding, and mutation load of two 'living fossil' tree species of Dipteronia.</title>
        <authorList>
            <person name="Feng Y."/>
            <person name="Comes H.P."/>
            <person name="Chen J."/>
            <person name="Zhu S."/>
            <person name="Lu R."/>
            <person name="Zhang X."/>
            <person name="Li P."/>
            <person name="Qiu J."/>
            <person name="Olsen K.M."/>
            <person name="Qiu Y."/>
        </authorList>
    </citation>
    <scope>NUCLEOTIDE SEQUENCE</scope>
    <source>
        <strain evidence="1">KIB01</strain>
    </source>
</reference>
<dbReference type="AlphaFoldDB" id="A0AAD9TND3"/>
<dbReference type="EMBL" id="JANJYI010000008">
    <property type="protein sequence ID" value="KAK2638695.1"/>
    <property type="molecule type" value="Genomic_DNA"/>
</dbReference>
<comment type="caution">
    <text evidence="1">The sequence shown here is derived from an EMBL/GenBank/DDBJ whole genome shotgun (WGS) entry which is preliminary data.</text>
</comment>
<proteinExistence type="predicted"/>
<protein>
    <submittedName>
        <fullName evidence="1">Uncharacterized protein</fullName>
    </submittedName>
</protein>